<proteinExistence type="predicted"/>
<evidence type="ECO:0000313" key="3">
    <source>
        <dbReference type="Proteomes" id="UP000024404"/>
    </source>
</evidence>
<keyword evidence="3" id="KW-1185">Reference proteome</keyword>
<organism evidence="2 3">
    <name type="scientific">Onchocerca volvulus</name>
    <dbReference type="NCBI Taxonomy" id="6282"/>
    <lineage>
        <taxon>Eukaryota</taxon>
        <taxon>Metazoa</taxon>
        <taxon>Ecdysozoa</taxon>
        <taxon>Nematoda</taxon>
        <taxon>Chromadorea</taxon>
        <taxon>Rhabditida</taxon>
        <taxon>Spirurina</taxon>
        <taxon>Spiruromorpha</taxon>
        <taxon>Filarioidea</taxon>
        <taxon>Onchocercidae</taxon>
        <taxon>Onchocerca</taxon>
    </lineage>
</organism>
<dbReference type="Proteomes" id="UP000024404">
    <property type="component" value="Unassembled WGS sequence"/>
</dbReference>
<evidence type="ECO:0000256" key="1">
    <source>
        <dbReference type="SAM" id="MobiDB-lite"/>
    </source>
</evidence>
<feature type="region of interest" description="Disordered" evidence="1">
    <location>
        <begin position="26"/>
        <end position="48"/>
    </location>
</feature>
<feature type="compositionally biased region" description="Basic and acidic residues" evidence="1">
    <location>
        <begin position="27"/>
        <end position="48"/>
    </location>
</feature>
<accession>A0A8R1TRB0</accession>
<evidence type="ECO:0000313" key="2">
    <source>
        <dbReference type="EnsemblMetazoa" id="OVOC2865.1"/>
    </source>
</evidence>
<reference evidence="3" key="1">
    <citation type="submission" date="2013-10" db="EMBL/GenBank/DDBJ databases">
        <title>Genome sequencing of Onchocerca volvulus.</title>
        <authorList>
            <person name="Cotton J."/>
            <person name="Tsai J."/>
            <person name="Stanley E."/>
            <person name="Tracey A."/>
            <person name="Holroyd N."/>
            <person name="Lustigman S."/>
            <person name="Berriman M."/>
        </authorList>
    </citation>
    <scope>NUCLEOTIDE SEQUENCE</scope>
</reference>
<dbReference type="AlphaFoldDB" id="A0A8R1TRB0"/>
<dbReference type="EnsemblMetazoa" id="OVOC2865.1">
    <property type="protein sequence ID" value="OVOC2865.1"/>
    <property type="gene ID" value="WBGene00239674"/>
</dbReference>
<protein>
    <submittedName>
        <fullName evidence="2">Uncharacterized protein</fullName>
    </submittedName>
</protein>
<sequence length="102" mass="11727">MIQNRMNNNEISFVVRGRRTKSKHVAVGRECKSNLRGKERKEAEKESIGKQVRGKKVELLRATKYATRQMGSTELCFKIEHSVWDGQRSGVDFAAIRLFLVC</sequence>
<name>A0A8R1TRB0_ONCVO</name>
<dbReference type="EMBL" id="CMVM020000076">
    <property type="status" value="NOT_ANNOTATED_CDS"/>
    <property type="molecule type" value="Genomic_DNA"/>
</dbReference>
<reference evidence="2" key="2">
    <citation type="submission" date="2022-06" db="UniProtKB">
        <authorList>
            <consortium name="EnsemblMetazoa"/>
        </authorList>
    </citation>
    <scope>IDENTIFICATION</scope>
</reference>